<dbReference type="EMBL" id="JAPEIS010000003">
    <property type="protein sequence ID" value="KAJ8068055.1"/>
    <property type="molecule type" value="Genomic_DNA"/>
</dbReference>
<feature type="transmembrane region" description="Helical" evidence="5">
    <location>
        <begin position="164"/>
        <end position="186"/>
    </location>
</feature>
<feature type="domain" description="Major facilitator superfamily (MFS) profile" evidence="6">
    <location>
        <begin position="7"/>
        <end position="518"/>
    </location>
</feature>
<organism evidence="7 8">
    <name type="scientific">Sclerotinia nivalis</name>
    <dbReference type="NCBI Taxonomy" id="352851"/>
    <lineage>
        <taxon>Eukaryota</taxon>
        <taxon>Fungi</taxon>
        <taxon>Dikarya</taxon>
        <taxon>Ascomycota</taxon>
        <taxon>Pezizomycotina</taxon>
        <taxon>Leotiomycetes</taxon>
        <taxon>Helotiales</taxon>
        <taxon>Sclerotiniaceae</taxon>
        <taxon>Sclerotinia</taxon>
    </lineage>
</organism>
<evidence type="ECO:0000256" key="3">
    <source>
        <dbReference type="ARBA" id="ARBA00022989"/>
    </source>
</evidence>
<dbReference type="GO" id="GO:0015343">
    <property type="term" value="F:siderophore-iron transmembrane transporter activity"/>
    <property type="evidence" value="ECO:0007669"/>
    <property type="project" value="TreeGrafter"/>
</dbReference>
<protein>
    <recommendedName>
        <fullName evidence="6">Major facilitator superfamily (MFS) profile domain-containing protein</fullName>
    </recommendedName>
</protein>
<evidence type="ECO:0000256" key="2">
    <source>
        <dbReference type="ARBA" id="ARBA00022692"/>
    </source>
</evidence>
<feature type="transmembrane region" description="Helical" evidence="5">
    <location>
        <begin position="74"/>
        <end position="94"/>
    </location>
</feature>
<feature type="transmembrane region" description="Helical" evidence="5">
    <location>
        <begin position="383"/>
        <end position="403"/>
    </location>
</feature>
<evidence type="ECO:0000313" key="7">
    <source>
        <dbReference type="EMBL" id="KAJ8068055.1"/>
    </source>
</evidence>
<dbReference type="PROSITE" id="PS50850">
    <property type="entry name" value="MFS"/>
    <property type="match status" value="1"/>
</dbReference>
<dbReference type="PANTHER" id="PTHR23501:SF87">
    <property type="entry name" value="SIDEROPHORE IRON TRANSPORTER 2"/>
    <property type="match status" value="1"/>
</dbReference>
<keyword evidence="4 5" id="KW-0472">Membrane</keyword>
<reference evidence="7" key="1">
    <citation type="submission" date="2022-11" db="EMBL/GenBank/DDBJ databases">
        <title>Genome Resource of Sclerotinia nivalis Strain SnTB1, a Plant Pathogen Isolated from American Ginseng.</title>
        <authorList>
            <person name="Fan S."/>
        </authorList>
    </citation>
    <scope>NUCLEOTIDE SEQUENCE</scope>
    <source>
        <strain evidence="7">SnTB1</strain>
    </source>
</reference>
<keyword evidence="3 5" id="KW-1133">Transmembrane helix</keyword>
<dbReference type="Proteomes" id="UP001152300">
    <property type="component" value="Unassembled WGS sequence"/>
</dbReference>
<dbReference type="PANTHER" id="PTHR23501">
    <property type="entry name" value="MAJOR FACILITATOR SUPERFAMILY"/>
    <property type="match status" value="1"/>
</dbReference>
<gene>
    <name evidence="7" type="ORF">OCU04_003633</name>
</gene>
<feature type="transmembrane region" description="Helical" evidence="5">
    <location>
        <begin position="218"/>
        <end position="240"/>
    </location>
</feature>
<accession>A0A9X0DMX2</accession>
<dbReference type="Gene3D" id="1.20.1250.20">
    <property type="entry name" value="MFS general substrate transporter like domains"/>
    <property type="match status" value="2"/>
</dbReference>
<evidence type="ECO:0000256" key="1">
    <source>
        <dbReference type="ARBA" id="ARBA00004141"/>
    </source>
</evidence>
<evidence type="ECO:0000256" key="4">
    <source>
        <dbReference type="ARBA" id="ARBA00023136"/>
    </source>
</evidence>
<feature type="transmembrane region" description="Helical" evidence="5">
    <location>
        <begin position="252"/>
        <end position="269"/>
    </location>
</feature>
<sequence>MTWTTCSLVIAYISIFLISFTTSLESQVVMSLSIFATSSFNNHSLISTVLVVQSVVMAVIKTPMAKTADVFGRLEAFSISIFLAVLGGLTMATSTNVQTYAAAQIFYAAGSTGLQILQQIFIADTTDLINRALWSSLPQIPFLITVWIGAPIGDEILKTTTWRWGYGIWCILLPAVFLPLALSLFLNNRKAKRANLTAPSPLKGLGPIKVIKTLWNDLDIGGMILLSAAFALILIPLTIACKAPNGWASPDIIVMIVLGVVCLFSFPVWESVKKLAPHPLIPLGLLKSRSFCAGCGIGFFYFMAFFLSVQPYFYSYLLVVQDLSIPAAGHVTQVFSFTATISSVIISFFIKYTKYYKPYITGGSLIYLMGIGLMYHYRQENSSIAQFIGTQIAVGIGGGMLNVPAQLAVQASVPSHQNVAVATAVYLTCVEMGGAVGSAIAGVIWGHDIPKKLAEYSTTINSSAVYNSINNALAYPMGTPERIAINRAYQETMHKLLVVALCVSAPIVLLSLVVKNAKLDAGEDKVKGRVIGGTVEEK</sequence>
<evidence type="ECO:0000259" key="6">
    <source>
        <dbReference type="PROSITE" id="PS50850"/>
    </source>
</evidence>
<evidence type="ECO:0000256" key="5">
    <source>
        <dbReference type="SAM" id="Phobius"/>
    </source>
</evidence>
<feature type="transmembrane region" description="Helical" evidence="5">
    <location>
        <begin position="100"/>
        <end position="121"/>
    </location>
</feature>
<dbReference type="GO" id="GO:0005886">
    <property type="term" value="C:plasma membrane"/>
    <property type="evidence" value="ECO:0007669"/>
    <property type="project" value="TreeGrafter"/>
</dbReference>
<feature type="transmembrane region" description="Helical" evidence="5">
    <location>
        <begin position="334"/>
        <end position="352"/>
    </location>
</feature>
<comment type="caution">
    <text evidence="7">The sequence shown here is derived from an EMBL/GenBank/DDBJ whole genome shotgun (WGS) entry which is preliminary data.</text>
</comment>
<name>A0A9X0DMX2_9HELO</name>
<keyword evidence="8" id="KW-1185">Reference proteome</keyword>
<dbReference type="Pfam" id="PF07690">
    <property type="entry name" value="MFS_1"/>
    <property type="match status" value="1"/>
</dbReference>
<dbReference type="InterPro" id="IPR020846">
    <property type="entry name" value="MFS_dom"/>
</dbReference>
<feature type="transmembrane region" description="Helical" evidence="5">
    <location>
        <begin position="133"/>
        <end position="152"/>
    </location>
</feature>
<feature type="transmembrane region" description="Helical" evidence="5">
    <location>
        <begin position="359"/>
        <end position="377"/>
    </location>
</feature>
<feature type="transmembrane region" description="Helical" evidence="5">
    <location>
        <begin position="7"/>
        <end position="24"/>
    </location>
</feature>
<proteinExistence type="predicted"/>
<feature type="transmembrane region" description="Helical" evidence="5">
    <location>
        <begin position="496"/>
        <end position="514"/>
    </location>
</feature>
<dbReference type="InterPro" id="IPR011701">
    <property type="entry name" value="MFS"/>
</dbReference>
<dbReference type="FunFam" id="1.20.1250.20:FF:000381">
    <property type="entry name" value="Siderophore iron transporter mirB"/>
    <property type="match status" value="1"/>
</dbReference>
<dbReference type="AlphaFoldDB" id="A0A9X0DMX2"/>
<dbReference type="InterPro" id="IPR036259">
    <property type="entry name" value="MFS_trans_sf"/>
</dbReference>
<evidence type="ECO:0000313" key="8">
    <source>
        <dbReference type="Proteomes" id="UP001152300"/>
    </source>
</evidence>
<feature type="transmembrane region" description="Helical" evidence="5">
    <location>
        <begin position="290"/>
        <end position="314"/>
    </location>
</feature>
<comment type="subcellular location">
    <subcellularLocation>
        <location evidence="1">Membrane</location>
        <topology evidence="1">Multi-pass membrane protein</topology>
    </subcellularLocation>
</comment>
<keyword evidence="2 5" id="KW-0812">Transmembrane</keyword>
<dbReference type="SUPFAM" id="SSF103473">
    <property type="entry name" value="MFS general substrate transporter"/>
    <property type="match status" value="1"/>
</dbReference>
<feature type="transmembrane region" description="Helical" evidence="5">
    <location>
        <begin position="44"/>
        <end position="62"/>
    </location>
</feature>